<evidence type="ECO:0000313" key="3">
    <source>
        <dbReference type="EMBL" id="KAF2078286.1"/>
    </source>
</evidence>
<dbReference type="EMBL" id="AJWJ01000007">
    <property type="protein sequence ID" value="KAF2078286.1"/>
    <property type="molecule type" value="Genomic_DNA"/>
</dbReference>
<proteinExistence type="predicted"/>
<gene>
    <name evidence="3" type="ORF">CYY_000378</name>
</gene>
<sequence>MLDFYSCFLLILSIVLFHDAVHTLDNKSNSSNSIQQTYNVKDSRQFEIASERIFTTHYNIKTILHTLGDPNIELFSGHQESTAWNADWYGKMGMTTLEKCPYFQDFMLSNENYYFCTLPYNDIDKYGRKSSAHLIPWATLNDPQDHSILKNKWIRVAHKNSFAFCQIEDVGPENDDDFHYVFGASHSIPESSVGGLAISPIVANFLGIMSKFYENYDSNGKLTTTDEDVRCSWQFFQEEDVPEGPWKKRVTRSKSDHIQLNYQQYWDESNDLKKIDTEIIDPMPAPYSIPSSKSTASTSTTSTSASTSPTSSDNNTNTVSAPPTAAPTDTPATAALTDTPSSTAPPSTPTSTS</sequence>
<keyword evidence="2" id="KW-0732">Signal</keyword>
<evidence type="ECO:0000256" key="1">
    <source>
        <dbReference type="SAM" id="MobiDB-lite"/>
    </source>
</evidence>
<evidence type="ECO:0000313" key="4">
    <source>
        <dbReference type="Proteomes" id="UP000695562"/>
    </source>
</evidence>
<feature type="compositionally biased region" description="Low complexity" evidence="1">
    <location>
        <begin position="291"/>
        <end position="353"/>
    </location>
</feature>
<dbReference type="AlphaFoldDB" id="A0A8J4UX76"/>
<accession>A0A8J4UX76</accession>
<keyword evidence="4" id="KW-1185">Reference proteome</keyword>
<feature type="chain" id="PRO_5035256694" description="Peptidase S1 domain-containing protein" evidence="2">
    <location>
        <begin position="24"/>
        <end position="353"/>
    </location>
</feature>
<comment type="caution">
    <text evidence="3">The sequence shown here is derived from an EMBL/GenBank/DDBJ whole genome shotgun (WGS) entry which is preliminary data.</text>
</comment>
<reference evidence="3" key="1">
    <citation type="submission" date="2020-01" db="EMBL/GenBank/DDBJ databases">
        <title>Development of genomics and gene disruption for Polysphondylium violaceum indicates a role for the polyketide synthase stlB in stalk morphogenesis.</title>
        <authorList>
            <person name="Narita B."/>
            <person name="Kawabe Y."/>
            <person name="Kin K."/>
            <person name="Saito T."/>
            <person name="Gibbs R."/>
            <person name="Kuspa A."/>
            <person name="Muzny D."/>
            <person name="Queller D."/>
            <person name="Richards S."/>
            <person name="Strassman J."/>
            <person name="Sucgang R."/>
            <person name="Worley K."/>
            <person name="Schaap P."/>
        </authorList>
    </citation>
    <scope>NUCLEOTIDE SEQUENCE</scope>
    <source>
        <strain evidence="3">QSvi11</strain>
    </source>
</reference>
<dbReference type="OrthoDB" id="20043at2759"/>
<feature type="signal peptide" evidence="2">
    <location>
        <begin position="1"/>
        <end position="23"/>
    </location>
</feature>
<feature type="region of interest" description="Disordered" evidence="1">
    <location>
        <begin position="283"/>
        <end position="353"/>
    </location>
</feature>
<evidence type="ECO:0000256" key="2">
    <source>
        <dbReference type="SAM" id="SignalP"/>
    </source>
</evidence>
<dbReference type="Proteomes" id="UP000695562">
    <property type="component" value="Unassembled WGS sequence"/>
</dbReference>
<protein>
    <recommendedName>
        <fullName evidence="5">Peptidase S1 domain-containing protein</fullName>
    </recommendedName>
</protein>
<evidence type="ECO:0008006" key="5">
    <source>
        <dbReference type="Google" id="ProtNLM"/>
    </source>
</evidence>
<name>A0A8J4UX76_9MYCE</name>
<organism evidence="3 4">
    <name type="scientific">Polysphondylium violaceum</name>
    <dbReference type="NCBI Taxonomy" id="133409"/>
    <lineage>
        <taxon>Eukaryota</taxon>
        <taxon>Amoebozoa</taxon>
        <taxon>Evosea</taxon>
        <taxon>Eumycetozoa</taxon>
        <taxon>Dictyostelia</taxon>
        <taxon>Dictyosteliales</taxon>
        <taxon>Dictyosteliaceae</taxon>
        <taxon>Polysphondylium</taxon>
    </lineage>
</organism>